<accession>A0A914VEL5</accession>
<keyword evidence="1" id="KW-0732">Signal</keyword>
<evidence type="ECO:0000313" key="3">
    <source>
        <dbReference type="WBParaSite" id="PSAMB.scaffold1859size27172.g15327.t1"/>
    </source>
</evidence>
<sequence length="88" mass="9801">MGYLLLRFAVVLIVLQVGTVMPSTVCTKPKQGPANFRNIYRCEEGATCCVHHGQPGCCYEEPPPHHHYYTNTLLKLTKRLAEQGSLNG</sequence>
<organism evidence="2 3">
    <name type="scientific">Plectus sambesii</name>
    <dbReference type="NCBI Taxonomy" id="2011161"/>
    <lineage>
        <taxon>Eukaryota</taxon>
        <taxon>Metazoa</taxon>
        <taxon>Ecdysozoa</taxon>
        <taxon>Nematoda</taxon>
        <taxon>Chromadorea</taxon>
        <taxon>Plectida</taxon>
        <taxon>Plectina</taxon>
        <taxon>Plectoidea</taxon>
        <taxon>Plectidae</taxon>
        <taxon>Plectus</taxon>
    </lineage>
</organism>
<reference evidence="3" key="1">
    <citation type="submission" date="2022-11" db="UniProtKB">
        <authorList>
            <consortium name="WormBaseParasite"/>
        </authorList>
    </citation>
    <scope>IDENTIFICATION</scope>
</reference>
<keyword evidence="2" id="KW-1185">Reference proteome</keyword>
<protein>
    <submittedName>
        <fullName evidence="3">Uncharacterized protein</fullName>
    </submittedName>
</protein>
<proteinExistence type="predicted"/>
<feature type="signal peptide" evidence="1">
    <location>
        <begin position="1"/>
        <end position="22"/>
    </location>
</feature>
<evidence type="ECO:0000256" key="1">
    <source>
        <dbReference type="SAM" id="SignalP"/>
    </source>
</evidence>
<evidence type="ECO:0000313" key="2">
    <source>
        <dbReference type="Proteomes" id="UP000887566"/>
    </source>
</evidence>
<dbReference type="WBParaSite" id="PSAMB.scaffold1859size27172.g15327.t1">
    <property type="protein sequence ID" value="PSAMB.scaffold1859size27172.g15327.t1"/>
    <property type="gene ID" value="PSAMB.scaffold1859size27172.g15327"/>
</dbReference>
<dbReference type="Proteomes" id="UP000887566">
    <property type="component" value="Unplaced"/>
</dbReference>
<dbReference type="AlphaFoldDB" id="A0A914VEL5"/>
<feature type="chain" id="PRO_5036973953" evidence="1">
    <location>
        <begin position="23"/>
        <end position="88"/>
    </location>
</feature>
<name>A0A914VEL5_9BILA</name>